<accession>A0A1Q8ZKY3</accession>
<dbReference type="EMBL" id="MKIM01000033">
    <property type="protein sequence ID" value="OLP42441.1"/>
    <property type="molecule type" value="Genomic_DNA"/>
</dbReference>
<evidence type="ECO:0008006" key="3">
    <source>
        <dbReference type="Google" id="ProtNLM"/>
    </source>
</evidence>
<proteinExistence type="predicted"/>
<comment type="caution">
    <text evidence="1">The sequence shown here is derived from an EMBL/GenBank/DDBJ whole genome shotgun (WGS) entry which is preliminary data.</text>
</comment>
<gene>
    <name evidence="1" type="ORF">BJF95_13470</name>
</gene>
<dbReference type="AlphaFoldDB" id="A0A1Q8ZKY3"/>
<sequence>MTSYENWSPLYQNHALVEPEYSIPLSCSVISSTVGFGDADYKKNADNISIIWENMRIGRPSNSNNLFPKIGPVSWKEVPAFISVNAEELSCEIPFLFAAVTSRMKIILQPFIDLQIPTFLHLFPFVDFSRFMEVRMTVMDGKVVDAQWQNIPKGTVPSQRCKDILAQLSVDLVRNSPMPNFYLDLCLDSRDANAKPRLVEFNPLIPELKRGV</sequence>
<dbReference type="Proteomes" id="UP000186894">
    <property type="component" value="Unassembled WGS sequence"/>
</dbReference>
<keyword evidence="2" id="KW-1185">Reference proteome</keyword>
<dbReference type="RefSeq" id="WP_139317612.1">
    <property type="nucleotide sequence ID" value="NZ_MKIM01000033.1"/>
</dbReference>
<dbReference type="OrthoDB" id="5915190at2"/>
<organism evidence="1 2">
    <name type="scientific">Rhizobium oryziradicis</name>
    <dbReference type="NCBI Taxonomy" id="1867956"/>
    <lineage>
        <taxon>Bacteria</taxon>
        <taxon>Pseudomonadati</taxon>
        <taxon>Pseudomonadota</taxon>
        <taxon>Alphaproteobacteria</taxon>
        <taxon>Hyphomicrobiales</taxon>
        <taxon>Rhizobiaceae</taxon>
        <taxon>Rhizobium/Agrobacterium group</taxon>
        <taxon>Rhizobium</taxon>
    </lineage>
</organism>
<evidence type="ECO:0000313" key="1">
    <source>
        <dbReference type="EMBL" id="OLP42441.1"/>
    </source>
</evidence>
<dbReference type="STRING" id="1867956.BJF95_13470"/>
<reference evidence="1 2" key="1">
    <citation type="submission" date="2016-09" db="EMBL/GenBank/DDBJ databases">
        <title>Rhizobium oryziradicis sp. nov., isolated from the root of rice.</title>
        <authorList>
            <person name="Zhao J."/>
            <person name="Zhang X."/>
        </authorList>
    </citation>
    <scope>NUCLEOTIDE SEQUENCE [LARGE SCALE GENOMIC DNA]</scope>
    <source>
        <strain evidence="1 2">N19</strain>
    </source>
</reference>
<name>A0A1Q8ZKY3_9HYPH</name>
<protein>
    <recommendedName>
        <fullName evidence="3">ATP-grasp domain-containing protein</fullName>
    </recommendedName>
</protein>
<evidence type="ECO:0000313" key="2">
    <source>
        <dbReference type="Proteomes" id="UP000186894"/>
    </source>
</evidence>